<accession>A0ABR9GBZ6</accession>
<dbReference type="NCBIfam" id="TIGR02229">
    <property type="entry name" value="caa3_sub_IV"/>
    <property type="match status" value="1"/>
</dbReference>
<evidence type="ECO:0000256" key="1">
    <source>
        <dbReference type="SAM" id="Phobius"/>
    </source>
</evidence>
<keyword evidence="3" id="KW-1185">Reference proteome</keyword>
<evidence type="ECO:0000313" key="2">
    <source>
        <dbReference type="EMBL" id="MBE1161543.1"/>
    </source>
</evidence>
<keyword evidence="1" id="KW-0472">Membrane</keyword>
<feature type="transmembrane region" description="Helical" evidence="1">
    <location>
        <begin position="12"/>
        <end position="33"/>
    </location>
</feature>
<sequence length="101" mass="11350">MNKPEQGIPSLASHLLAMGALWLLLLMSAATQWMPHSGWITVITTSIAVAQACIVLVVFMRLKSSSNLLRFVAIFSFCWPLLLVVFSLGDYMTRSPLRWPW</sequence>
<gene>
    <name evidence="2" type="ORF">IGX34_14255</name>
</gene>
<reference evidence="2 3" key="1">
    <citation type="submission" date="2020-09" db="EMBL/GenBank/DDBJ databases">
        <title>Dyella sp. 7MK23 isolated from forest soil.</title>
        <authorList>
            <person name="Fu J."/>
        </authorList>
    </citation>
    <scope>NUCLEOTIDE SEQUENCE [LARGE SCALE GENOMIC DNA]</scope>
    <source>
        <strain evidence="2 3">7MK23</strain>
    </source>
</reference>
<dbReference type="InterPro" id="IPR011743">
    <property type="entry name" value="Caa3_sub_IV"/>
</dbReference>
<keyword evidence="1" id="KW-1133">Transmembrane helix</keyword>
<evidence type="ECO:0008006" key="4">
    <source>
        <dbReference type="Google" id="ProtNLM"/>
    </source>
</evidence>
<comment type="caution">
    <text evidence="2">The sequence shown here is derived from an EMBL/GenBank/DDBJ whole genome shotgun (WGS) entry which is preliminary data.</text>
</comment>
<dbReference type="EMBL" id="JACZZA010000008">
    <property type="protein sequence ID" value="MBE1161543.1"/>
    <property type="molecule type" value="Genomic_DNA"/>
</dbReference>
<protein>
    <recommendedName>
        <fullName evidence="4">Oxidase</fullName>
    </recommendedName>
</protein>
<name>A0ABR9GBZ6_9GAMM</name>
<feature type="transmembrane region" description="Helical" evidence="1">
    <location>
        <begin position="39"/>
        <end position="59"/>
    </location>
</feature>
<evidence type="ECO:0000313" key="3">
    <source>
        <dbReference type="Proteomes" id="UP000651010"/>
    </source>
</evidence>
<proteinExistence type="predicted"/>
<organism evidence="2 3">
    <name type="scientific">Dyella acidiphila</name>
    <dbReference type="NCBI Taxonomy" id="2775866"/>
    <lineage>
        <taxon>Bacteria</taxon>
        <taxon>Pseudomonadati</taxon>
        <taxon>Pseudomonadota</taxon>
        <taxon>Gammaproteobacteria</taxon>
        <taxon>Lysobacterales</taxon>
        <taxon>Rhodanobacteraceae</taxon>
        <taxon>Dyella</taxon>
    </lineage>
</organism>
<dbReference type="RefSeq" id="WP_192556385.1">
    <property type="nucleotide sequence ID" value="NZ_JACZZA010000008.1"/>
</dbReference>
<feature type="transmembrane region" description="Helical" evidence="1">
    <location>
        <begin position="71"/>
        <end position="92"/>
    </location>
</feature>
<dbReference type="Proteomes" id="UP000651010">
    <property type="component" value="Unassembled WGS sequence"/>
</dbReference>
<keyword evidence="1" id="KW-0812">Transmembrane</keyword>